<evidence type="ECO:0000256" key="3">
    <source>
        <dbReference type="PROSITE-ProRule" id="PRU00464"/>
    </source>
</evidence>
<feature type="short sequence motif" description="Histidine triad motif" evidence="2 3">
    <location>
        <begin position="97"/>
        <end position="101"/>
    </location>
</feature>
<protein>
    <recommendedName>
        <fullName evidence="4">HIT domain-containing protein</fullName>
    </recommendedName>
</protein>
<dbReference type="GO" id="GO:0009117">
    <property type="term" value="P:nucleotide metabolic process"/>
    <property type="evidence" value="ECO:0007669"/>
    <property type="project" value="TreeGrafter"/>
</dbReference>
<feature type="domain" description="HIT" evidence="4">
    <location>
        <begin position="5"/>
        <end position="112"/>
    </location>
</feature>
<dbReference type="InterPro" id="IPR036265">
    <property type="entry name" value="HIT-like_sf"/>
</dbReference>
<dbReference type="Proteomes" id="UP000176996">
    <property type="component" value="Unassembled WGS sequence"/>
</dbReference>
<evidence type="ECO:0000259" key="4">
    <source>
        <dbReference type="PROSITE" id="PS51084"/>
    </source>
</evidence>
<dbReference type="InterPro" id="IPR001310">
    <property type="entry name" value="Histidine_triad_HIT"/>
</dbReference>
<dbReference type="Pfam" id="PF01230">
    <property type="entry name" value="HIT"/>
    <property type="match status" value="1"/>
</dbReference>
<dbReference type="SUPFAM" id="SSF54197">
    <property type="entry name" value="HIT-like"/>
    <property type="match status" value="1"/>
</dbReference>
<dbReference type="CDD" id="cd01277">
    <property type="entry name" value="HINT_subgroup"/>
    <property type="match status" value="1"/>
</dbReference>
<dbReference type="STRING" id="1798471.A3A21_02005"/>
<dbReference type="PROSITE" id="PS51084">
    <property type="entry name" value="HIT_2"/>
    <property type="match status" value="1"/>
</dbReference>
<dbReference type="PANTHER" id="PTHR46648">
    <property type="entry name" value="HIT FAMILY PROTEIN 1"/>
    <property type="match status" value="1"/>
</dbReference>
<dbReference type="PROSITE" id="PS00892">
    <property type="entry name" value="HIT_1"/>
    <property type="match status" value="1"/>
</dbReference>
<organism evidence="5 6">
    <name type="scientific">Candidatus Jorgensenbacteria bacterium RIFCSPLOWO2_01_FULL_45_25b</name>
    <dbReference type="NCBI Taxonomy" id="1798471"/>
    <lineage>
        <taxon>Bacteria</taxon>
        <taxon>Candidatus Joergenseniibacteriota</taxon>
    </lineage>
</organism>
<dbReference type="PRINTS" id="PR00332">
    <property type="entry name" value="HISTRIAD"/>
</dbReference>
<dbReference type="InterPro" id="IPR011146">
    <property type="entry name" value="HIT-like"/>
</dbReference>
<dbReference type="InterPro" id="IPR019808">
    <property type="entry name" value="Histidine_triad_CS"/>
</dbReference>
<name>A0A1F6BZ87_9BACT</name>
<dbReference type="EMBL" id="MFKK01000004">
    <property type="protein sequence ID" value="OGG42138.1"/>
    <property type="molecule type" value="Genomic_DNA"/>
</dbReference>
<evidence type="ECO:0000256" key="1">
    <source>
        <dbReference type="PIRSR" id="PIRSR601310-1"/>
    </source>
</evidence>
<feature type="active site" description="Tele-AMP-histidine intermediate" evidence="1">
    <location>
        <position position="99"/>
    </location>
</feature>
<evidence type="ECO:0000313" key="5">
    <source>
        <dbReference type="EMBL" id="OGG42138.1"/>
    </source>
</evidence>
<accession>A0A1F6BZ87</accession>
<comment type="caution">
    <text evidence="5">The sequence shown here is derived from an EMBL/GenBank/DDBJ whole genome shotgun (WGS) entry which is preliminary data.</text>
</comment>
<dbReference type="AlphaFoldDB" id="A0A1F6BZ87"/>
<reference evidence="5 6" key="1">
    <citation type="journal article" date="2016" name="Nat. Commun.">
        <title>Thousands of microbial genomes shed light on interconnected biogeochemical processes in an aquifer system.</title>
        <authorList>
            <person name="Anantharaman K."/>
            <person name="Brown C.T."/>
            <person name="Hug L.A."/>
            <person name="Sharon I."/>
            <person name="Castelle C.J."/>
            <person name="Probst A.J."/>
            <person name="Thomas B.C."/>
            <person name="Singh A."/>
            <person name="Wilkins M.J."/>
            <person name="Karaoz U."/>
            <person name="Brodie E.L."/>
            <person name="Williams K.H."/>
            <person name="Hubbard S.S."/>
            <person name="Banfield J.F."/>
        </authorList>
    </citation>
    <scope>NUCLEOTIDE SEQUENCE [LARGE SCALE GENOMIC DNA]</scope>
</reference>
<gene>
    <name evidence="5" type="ORF">A3A21_02005</name>
</gene>
<dbReference type="PANTHER" id="PTHR46648:SF1">
    <property type="entry name" value="ADENOSINE 5'-MONOPHOSPHORAMIDASE HNT1"/>
    <property type="match status" value="1"/>
</dbReference>
<sequence length="136" mass="15031">MSDCLFCGIVKKEIPARLVCEDECGVAFLDVNPRSEGHVMVIPKTHVETILELPDEEVGNLFRLVKRITKQLKEALSPDGFTFGINHGTNAGQVVRHLHIHVIPRYKGDGGKSIHSVVDNPPKVSLEETLTKILKA</sequence>
<evidence type="ECO:0000313" key="6">
    <source>
        <dbReference type="Proteomes" id="UP000176996"/>
    </source>
</evidence>
<dbReference type="Gene3D" id="3.30.428.10">
    <property type="entry name" value="HIT-like"/>
    <property type="match status" value="1"/>
</dbReference>
<dbReference type="GO" id="GO:0003824">
    <property type="term" value="F:catalytic activity"/>
    <property type="evidence" value="ECO:0007669"/>
    <property type="project" value="InterPro"/>
</dbReference>
<proteinExistence type="predicted"/>
<evidence type="ECO:0000256" key="2">
    <source>
        <dbReference type="PIRSR" id="PIRSR601310-3"/>
    </source>
</evidence>
<dbReference type="InterPro" id="IPR039384">
    <property type="entry name" value="HINT"/>
</dbReference>